<keyword evidence="3" id="KW-0732">Signal</keyword>
<evidence type="ECO:0000259" key="5">
    <source>
        <dbReference type="Pfam" id="PF10355"/>
    </source>
</evidence>
<dbReference type="PANTHER" id="PTHR31685:SF3">
    <property type="entry name" value="INTEGRAL MEMBRANE PROTEIN (AFU_ORTHOLOGUE AFUA_6G12730)"/>
    <property type="match status" value="1"/>
</dbReference>
<evidence type="ECO:0000313" key="8">
    <source>
        <dbReference type="Proteomes" id="UP000641853"/>
    </source>
</evidence>
<evidence type="ECO:0000313" key="7">
    <source>
        <dbReference type="EMBL" id="KAF7180280.1"/>
    </source>
</evidence>
<evidence type="ECO:0000256" key="1">
    <source>
        <dbReference type="SAM" id="MobiDB-lite"/>
    </source>
</evidence>
<name>A0A8H6PIM3_9EURO</name>
<gene>
    <name evidence="6" type="ORF">CNMCM5623_006604</name>
    <name evidence="7" type="ORF">CNMCM7691_009447</name>
</gene>
<keyword evidence="2" id="KW-0472">Membrane</keyword>
<dbReference type="OrthoDB" id="4005299at2759"/>
<evidence type="ECO:0000256" key="2">
    <source>
        <dbReference type="SAM" id="Phobius"/>
    </source>
</evidence>
<feature type="transmembrane region" description="Helical" evidence="2">
    <location>
        <begin position="533"/>
        <end position="551"/>
    </location>
</feature>
<feature type="transmembrane region" description="Helical" evidence="2">
    <location>
        <begin position="337"/>
        <end position="358"/>
    </location>
</feature>
<proteinExistence type="predicted"/>
<dbReference type="Pfam" id="PF10348">
    <property type="entry name" value="DUF2427"/>
    <property type="match status" value="2"/>
</dbReference>
<dbReference type="InterPro" id="IPR018825">
    <property type="entry name" value="DUF2427"/>
</dbReference>
<feature type="transmembrane region" description="Helical" evidence="2">
    <location>
        <begin position="571"/>
        <end position="591"/>
    </location>
</feature>
<accession>A0A8H6PIM3</accession>
<dbReference type="EMBL" id="JACBAE010001403">
    <property type="protein sequence ID" value="KAF7155177.1"/>
    <property type="molecule type" value="Genomic_DNA"/>
</dbReference>
<reference evidence="6" key="1">
    <citation type="submission" date="2020-06" db="EMBL/GenBank/DDBJ databases">
        <title>Draft genome sequences of strains closely related to Aspergillus parafelis and Aspergillus hiratsukae.</title>
        <authorList>
            <person name="Dos Santos R.A.C."/>
            <person name="Rivero-Menendez O."/>
            <person name="Steenwyk J.L."/>
            <person name="Mead M.E."/>
            <person name="Goldman G.H."/>
            <person name="Alastruey-Izquierdo A."/>
            <person name="Rokas A."/>
        </authorList>
    </citation>
    <scope>NUCLEOTIDE SEQUENCE</scope>
    <source>
        <strain evidence="6">CNM-CM5623</strain>
        <strain evidence="7">CNM-CM7691</strain>
    </source>
</reference>
<dbReference type="EMBL" id="JACBAG010001843">
    <property type="protein sequence ID" value="KAF7180280.1"/>
    <property type="molecule type" value="Genomic_DNA"/>
</dbReference>
<evidence type="ECO:0000313" key="6">
    <source>
        <dbReference type="EMBL" id="KAF7155177.1"/>
    </source>
</evidence>
<organism evidence="6 9">
    <name type="scientific">Aspergillus felis</name>
    <dbReference type="NCBI Taxonomy" id="1287682"/>
    <lineage>
        <taxon>Eukaryota</taxon>
        <taxon>Fungi</taxon>
        <taxon>Dikarya</taxon>
        <taxon>Ascomycota</taxon>
        <taxon>Pezizomycotina</taxon>
        <taxon>Eurotiomycetes</taxon>
        <taxon>Eurotiomycetidae</taxon>
        <taxon>Eurotiales</taxon>
        <taxon>Aspergillaceae</taxon>
        <taxon>Aspergillus</taxon>
        <taxon>Aspergillus subgen. Fumigati</taxon>
    </lineage>
</organism>
<protein>
    <recommendedName>
        <fullName evidence="10">Integral membrane protein</fullName>
    </recommendedName>
</protein>
<feature type="compositionally biased region" description="Low complexity" evidence="1">
    <location>
        <begin position="227"/>
        <end position="241"/>
    </location>
</feature>
<dbReference type="PANTHER" id="PTHR31685">
    <property type="entry name" value="INTEGRAL MEMBRANE PROTEIN (AFU_ORTHOLOGUE AFUA_6G12730)-RELATED"/>
    <property type="match status" value="1"/>
</dbReference>
<evidence type="ECO:0000259" key="4">
    <source>
        <dbReference type="Pfam" id="PF10348"/>
    </source>
</evidence>
<feature type="transmembrane region" description="Helical" evidence="2">
    <location>
        <begin position="298"/>
        <end position="317"/>
    </location>
</feature>
<evidence type="ECO:0000313" key="9">
    <source>
        <dbReference type="Proteomes" id="UP000654922"/>
    </source>
</evidence>
<feature type="transmembrane region" description="Helical" evidence="2">
    <location>
        <begin position="501"/>
        <end position="521"/>
    </location>
</feature>
<dbReference type="Proteomes" id="UP000641853">
    <property type="component" value="Unassembled WGS sequence"/>
</dbReference>
<dbReference type="AlphaFoldDB" id="A0A8H6PIM3"/>
<dbReference type="InterPro" id="IPR018827">
    <property type="entry name" value="YTP1_C"/>
</dbReference>
<feature type="signal peptide" evidence="3">
    <location>
        <begin position="1"/>
        <end position="22"/>
    </location>
</feature>
<keyword evidence="2" id="KW-1133">Transmembrane helix</keyword>
<feature type="transmembrane region" description="Helical" evidence="2">
    <location>
        <begin position="379"/>
        <end position="400"/>
    </location>
</feature>
<dbReference type="Pfam" id="PF10355">
    <property type="entry name" value="Ytp1"/>
    <property type="match status" value="1"/>
</dbReference>
<evidence type="ECO:0000256" key="3">
    <source>
        <dbReference type="SAM" id="SignalP"/>
    </source>
</evidence>
<feature type="domain" description="DUF2427" evidence="4">
    <location>
        <begin position="105"/>
        <end position="174"/>
    </location>
</feature>
<keyword evidence="8" id="KW-1185">Reference proteome</keyword>
<feature type="domain" description="DUF2427" evidence="4">
    <location>
        <begin position="54"/>
        <end position="87"/>
    </location>
</feature>
<feature type="region of interest" description="Disordered" evidence="1">
    <location>
        <begin position="215"/>
        <end position="255"/>
    </location>
</feature>
<feature type="transmembrane region" description="Helical" evidence="2">
    <location>
        <begin position="154"/>
        <end position="175"/>
    </location>
</feature>
<dbReference type="Proteomes" id="UP000654922">
    <property type="component" value="Unassembled WGS sequence"/>
</dbReference>
<comment type="caution">
    <text evidence="6">The sequence shown here is derived from an EMBL/GenBank/DDBJ whole genome shotgun (WGS) entry which is preliminary data.</text>
</comment>
<sequence length="612" mass="67222">MLRAASRAAFAASFLLVSIANALPHGDDESMEMDMGMNMEDTTKSEPHKDANDESPMSYFAYSKHSGTIMAHIALMIIAWCFVLPTGKKFQQPPSSGSLLISAVIAVMFSIARSRFALPSQFFFLVCNALGLLIGIIYNSQTPDLYENNVHHKIGWIATWVISAQVIMSLIFAYAGRGERAKSYEQAAFLPVPTDEMADNLHPYPSGMNHAYRWSKDSGQGTERNSSLHSRPSSPSCSSPSEEYDTFEKPEQVVDEPAPRGWLHRTALGRFFASRVPRLVSSRVLRVLSVVSMVIDRIILPFGFVAIATGGVTYGGIMRGSEVFNGLAHFIKGGIFFWYGLLTLGRWMGCWADFGWAWNIKPSSSIVGKWKAKIPSGEFTESFVIFLYGASNVFLEHLAGWGGAWSATDLEHVSISIMFFGGGLCGMLFESKRLKGWLNSTVLQSPAHAGVHGSADPAWQTPDTQGVSLNPMPALVILLLGMMMGSHHQTSMISTMVHKQWGNLLVGFALARGMTYVLLYLKPPTSYLPSRPPTEIVASFCLIAGGLIFMLSTRNVVDSMEYYDLDAMFTFTVGMGVTAFIMACEILAIALKAWAVKKESRPQLPPFQFPAA</sequence>
<feature type="domain" description="Protein YTP1-like C-terminal" evidence="5">
    <location>
        <begin position="303"/>
        <end position="592"/>
    </location>
</feature>
<feature type="transmembrane region" description="Helical" evidence="2">
    <location>
        <begin position="412"/>
        <end position="429"/>
    </location>
</feature>
<evidence type="ECO:0008006" key="10">
    <source>
        <dbReference type="Google" id="ProtNLM"/>
    </source>
</evidence>
<keyword evidence="2" id="KW-0812">Transmembrane</keyword>
<feature type="transmembrane region" description="Helical" evidence="2">
    <location>
        <begin position="116"/>
        <end position="138"/>
    </location>
</feature>
<feature type="chain" id="PRO_5036430979" description="Integral membrane protein" evidence="3">
    <location>
        <begin position="23"/>
        <end position="612"/>
    </location>
</feature>
<feature type="transmembrane region" description="Helical" evidence="2">
    <location>
        <begin position="69"/>
        <end position="87"/>
    </location>
</feature>